<dbReference type="Proteomes" id="UP000006237">
    <property type="component" value="Unassembled WGS sequence"/>
</dbReference>
<reference evidence="2 3" key="1">
    <citation type="submission" date="2009-01" db="EMBL/GenBank/DDBJ databases">
        <authorList>
            <person name="Qin X."/>
            <person name="Bachman B."/>
            <person name="Battles P."/>
            <person name="Bell A."/>
            <person name="Bess C."/>
            <person name="Bickham C."/>
            <person name="Chaboub L."/>
            <person name="Chen D."/>
            <person name="Coyle M."/>
            <person name="Deiros D.R."/>
            <person name="Dinh H."/>
            <person name="Forbes L."/>
            <person name="Fowler G."/>
            <person name="Francisco L."/>
            <person name="Fu Q."/>
            <person name="Gubbala S."/>
            <person name="Hale W."/>
            <person name="Han Y."/>
            <person name="Hemphill L."/>
            <person name="Highlander S.K."/>
            <person name="Hirani K."/>
            <person name="Hogues M."/>
            <person name="Jackson L."/>
            <person name="Jakkamsetti A."/>
            <person name="Javaid M."/>
            <person name="Jiang H."/>
            <person name="Korchina V."/>
            <person name="Kovar C."/>
            <person name="Lara F."/>
            <person name="Lee S."/>
            <person name="Mata R."/>
            <person name="Mathew T."/>
            <person name="Moen C."/>
            <person name="Morales K."/>
            <person name="Munidasa M."/>
            <person name="Nazareth L."/>
            <person name="Ngo R."/>
            <person name="Nguyen L."/>
            <person name="Okwuonu G."/>
            <person name="Ongeri F."/>
            <person name="Patil S."/>
            <person name="Petrosino J."/>
            <person name="Pham C."/>
            <person name="Pham P."/>
            <person name="Pu L.-L."/>
            <person name="Puazo M."/>
            <person name="Raj R."/>
            <person name="Reid J."/>
            <person name="Rouhana J."/>
            <person name="Saada N."/>
            <person name="Shang Y."/>
            <person name="Simmons D."/>
            <person name="Thornton R."/>
            <person name="Warren J."/>
            <person name="Weissenberger G."/>
            <person name="Zhang J."/>
            <person name="Zhang L."/>
            <person name="Zhou C."/>
            <person name="Zhu D."/>
            <person name="Muzny D."/>
            <person name="Worley K."/>
            <person name="Gibbs R."/>
        </authorList>
    </citation>
    <scope>NUCLEOTIDE SEQUENCE [LARGE SCALE GENOMIC DNA]</scope>
    <source>
        <strain evidence="2 3">ATCC 51866</strain>
    </source>
</reference>
<evidence type="ECO:0008006" key="4">
    <source>
        <dbReference type="Google" id="ProtNLM"/>
    </source>
</evidence>
<accession>A0ABP2DUN4</accession>
<sequence length="307" mass="32542">MDGAFVILDRPRQTWNIPDRLYVDTYRITAKKGPLSMLGMLLIALIVIGLVAATSRGQSRGQRQVNQLSFEDAQADARRWIERLGGQVLNLTGTDTASSQAIADASERYTAANSQISQAQSVRQAQLARESALEGLHYIKAAREIMGLPEGPELPPLEGQKAAGKVTEERTINYDGRQITASPHSSAQTPNYYPGGRVAGRPVPAGWYSEPWWAPALVSGMWTAGSVMMFSAMFNGMAGVGYGAAGFEQGYGDGYADGFDAAGGDMGDMGDVGGDMGDMGDMGDGGGFFDGGLFGGDGGGFDFDFDF</sequence>
<dbReference type="EMBL" id="ACHF01000118">
    <property type="protein sequence ID" value="EEI62131.1"/>
    <property type="molecule type" value="Genomic_DNA"/>
</dbReference>
<evidence type="ECO:0000313" key="2">
    <source>
        <dbReference type="EMBL" id="EEI62131.1"/>
    </source>
</evidence>
<proteinExistence type="predicted"/>
<name>A0ABP2DUN4_9CORY</name>
<evidence type="ECO:0000256" key="1">
    <source>
        <dbReference type="SAM" id="Phobius"/>
    </source>
</evidence>
<keyword evidence="1" id="KW-0472">Membrane</keyword>
<keyword evidence="1" id="KW-1133">Transmembrane helix</keyword>
<protein>
    <recommendedName>
        <fullName evidence="4">DUF1542 domain-containing protein</fullName>
    </recommendedName>
</protein>
<comment type="caution">
    <text evidence="2">The sequence shown here is derived from an EMBL/GenBank/DDBJ whole genome shotgun (WGS) entry which is preliminary data.</text>
</comment>
<evidence type="ECO:0000313" key="3">
    <source>
        <dbReference type="Proteomes" id="UP000006237"/>
    </source>
</evidence>
<organism evidence="2 3">
    <name type="scientific">Corynebacterium glucuronolyticum ATCC 51866</name>
    <dbReference type="NCBI Taxonomy" id="548478"/>
    <lineage>
        <taxon>Bacteria</taxon>
        <taxon>Bacillati</taxon>
        <taxon>Actinomycetota</taxon>
        <taxon>Actinomycetes</taxon>
        <taxon>Mycobacteriales</taxon>
        <taxon>Corynebacteriaceae</taxon>
        <taxon>Corynebacterium</taxon>
    </lineage>
</organism>
<keyword evidence="3" id="KW-1185">Reference proteome</keyword>
<feature type="transmembrane region" description="Helical" evidence="1">
    <location>
        <begin position="35"/>
        <end position="53"/>
    </location>
</feature>
<keyword evidence="1" id="KW-0812">Transmembrane</keyword>
<gene>
    <name evidence="2" type="ORF">HMPREF0293_2256</name>
</gene>